<organismHost>
    <name type="scientific">Homo sapiens</name>
    <name type="common">Human</name>
    <dbReference type="NCBI Taxonomy" id="9606"/>
</organismHost>
<feature type="transmembrane region" description="Helical" evidence="33">
    <location>
        <begin position="507"/>
        <end position="530"/>
    </location>
</feature>
<dbReference type="GO" id="GO:1903911">
    <property type="term" value="P:positive regulation of receptor clustering"/>
    <property type="evidence" value="ECO:0007669"/>
    <property type="project" value="UniProtKB-UniRule"/>
</dbReference>
<feature type="region of interest" description="MPER; binding to GalCer" evidence="32">
    <location>
        <begin position="657"/>
        <end position="678"/>
    </location>
</feature>
<evidence type="ECO:0000256" key="15">
    <source>
        <dbReference type="ARBA" id="ARBA00022703"/>
    </source>
</evidence>
<keyword evidence="23 32" id="KW-1039">Host endosome</keyword>
<dbReference type="InterPro" id="IPR000777">
    <property type="entry name" value="HIV1_Gp120"/>
</dbReference>
<keyword evidence="17 32" id="KW-1161">Viral attachment to host cell</keyword>
<dbReference type="GO" id="GO:0052031">
    <property type="term" value="P:symbiont-mediated perturbation of host defense response"/>
    <property type="evidence" value="ECO:0007669"/>
    <property type="project" value="UniProtKB-UniRule"/>
</dbReference>
<feature type="region of interest" description="Immunosuppression" evidence="32">
    <location>
        <begin position="569"/>
        <end position="587"/>
    </location>
</feature>
<keyword evidence="14 32" id="KW-0812">Transmembrane</keyword>
<dbReference type="Gene3D" id="2.170.40.20">
    <property type="entry name" value="Human immunodeficiency virus 1, Gp160, envelope glycoprotein"/>
    <property type="match status" value="3"/>
</dbReference>
<feature type="disulfide bond" evidence="32">
    <location>
        <begin position="229"/>
        <end position="258"/>
    </location>
</feature>
<evidence type="ECO:0000256" key="21">
    <source>
        <dbReference type="ARBA" id="ARBA00022890"/>
    </source>
</evidence>
<feature type="compositionally biased region" description="Basic and acidic residues" evidence="34">
    <location>
        <begin position="718"/>
        <end position="728"/>
    </location>
</feature>
<evidence type="ECO:0000256" key="22">
    <source>
        <dbReference type="ARBA" id="ARBA00022989"/>
    </source>
</evidence>
<feature type="transmembrane region" description="Helical" evidence="33">
    <location>
        <begin position="673"/>
        <end position="700"/>
    </location>
</feature>
<feature type="lipid moiety-binding region" description="S-palmitoyl cysteine; by host" evidence="32">
    <location>
        <position position="760"/>
    </location>
</feature>
<evidence type="ECO:0000256" key="9">
    <source>
        <dbReference type="ARBA" id="ARBA00022511"/>
    </source>
</evidence>
<comment type="PTM">
    <text evidence="32">Specific enzymatic cleavages in vivo yield mature proteins. Envelope glycoproteins are synthesized as a inactive precursor that is heavily N-glycosylated and processed likely by host cell furin in the Golgi to yield the mature SU and TM proteins. The cleavage site between SU and TM requires the minimal sequence [KR]-X-[KR]-R. About 2 of the 9 disulfide bonds of gp41 are reduced by P4HB/PDI, following binding to CD4 receptor.</text>
</comment>
<evidence type="ECO:0000256" key="12">
    <source>
        <dbReference type="ARBA" id="ARBA00022595"/>
    </source>
</evidence>
<keyword evidence="11 32" id="KW-0945">Host-virus interaction</keyword>
<evidence type="ECO:0000256" key="32">
    <source>
        <dbReference type="HAMAP-Rule" id="MF_04083"/>
    </source>
</evidence>
<dbReference type="GO" id="GO:0016020">
    <property type="term" value="C:membrane"/>
    <property type="evidence" value="ECO:0007669"/>
    <property type="project" value="UniProtKB-UniRule"/>
</dbReference>
<keyword evidence="29 32" id="KW-0899">Viral immunoevasion</keyword>
<evidence type="ECO:0000256" key="26">
    <source>
        <dbReference type="ARBA" id="ARBA00023139"/>
    </source>
</evidence>
<evidence type="ECO:0000256" key="13">
    <source>
        <dbReference type="ARBA" id="ARBA00022685"/>
    </source>
</evidence>
<keyword evidence="24 32" id="KW-0175">Coiled coil</keyword>
<evidence type="ECO:0000256" key="23">
    <source>
        <dbReference type="ARBA" id="ARBA00023046"/>
    </source>
</evidence>
<feature type="coiled-coil region" evidence="32">
    <location>
        <begin position="628"/>
        <end position="662"/>
    </location>
</feature>
<dbReference type="SUPFAM" id="SSF58069">
    <property type="entry name" value="Virus ectodomain"/>
    <property type="match status" value="1"/>
</dbReference>
<reference evidence="37" key="1">
    <citation type="submission" date="2015-06" db="EMBL/GenBank/DDBJ databases">
        <title>HIV-1 envelope sequences from plasma and cerebrospinal fluids of CRF01_AE acutely infected individuals from Thailand.</title>
        <authorList>
            <person name="Tovanabutra S."/>
            <person name="Bose M."/>
            <person name="Sanders-Buell E."/>
            <person name="Kijak G."/>
            <person name="Pham P."/>
            <person name="O'Sullivan A."/>
            <person name="Ibitamuno G."/>
            <person name="Lazzaro M."/>
            <person name="Ananworanich J."/>
            <person name="Valcour V."/>
            <person name="Spudich S."/>
            <person name="Robb M."/>
            <person name="Michael N."/>
            <person name="Kim J."/>
        </authorList>
    </citation>
    <scope>NUCLEOTIDE SEQUENCE</scope>
    <source>
        <strain evidence="37">254034P00env10</strain>
    </source>
</reference>
<comment type="caution">
    <text evidence="32 33">Lacks conserved residue(s) required for the propagation of feature annotation.</text>
</comment>
<comment type="subunit">
    <text evidence="32">The mature envelope protein (Env) consists of a homotrimer of non-covalently associated gp120-gp41 heterodimers. The resulting complex protrudes from the virus surface as a spike. There seems to be as few as 10 spikes on the average virion. Surface protein gp120 interacts with host CD4, CCR5 and CXCR4. Gp120 also interacts with the C-type lectins CD209/DC-SIGN and CLEC4M/DC-SIGNR (collectively referred to as DC-SIGN(R)). Gp120 and gp41 interact with GalCer. Gp120 interacts with host ITGA4/ITGB7 complex; on CD4+ T-cells, this interaction results in rapid activation of integrin ITGAL/LFA-1, which facilitates efficient cell-to-cell spreading of HIV-1. Gp120 interacts with cell-associated heparan sulfate; this interaction increases virus infectivity on permissive cells and may be involved in infection of CD4- cells.</text>
</comment>
<organism evidence="37">
    <name type="scientific">Human immunodeficiency virus type 1</name>
    <name type="common">HIV-1</name>
    <dbReference type="NCBI Taxonomy" id="11676"/>
    <lineage>
        <taxon>Viruses</taxon>
        <taxon>Riboviria</taxon>
        <taxon>Pararnavirae</taxon>
        <taxon>Artverviricota</taxon>
        <taxon>Revtraviricetes</taxon>
        <taxon>Ortervirales</taxon>
        <taxon>Retroviridae</taxon>
        <taxon>Orthoretrovirinae</taxon>
        <taxon>Lentivirus</taxon>
        <taxon>Lentivirus humimdef1</taxon>
    </lineage>
</organism>
<comment type="domain">
    <text evidence="32">The CD4-binding region is targeted by the antibody b12.</text>
</comment>
<keyword evidence="10 32" id="KW-1165">Clathrin-mediated endocytosis of virus by host</keyword>
<dbReference type="FunFam" id="2.170.40.20:FF:000003">
    <property type="entry name" value="Envelope glycoprotein gp160"/>
    <property type="match status" value="1"/>
</dbReference>
<evidence type="ECO:0000256" key="18">
    <source>
        <dbReference type="ARBA" id="ARBA00022844"/>
    </source>
</evidence>
<comment type="domain">
    <text evidence="32">The membrane proximal external region (MPER) present in gp41 is a tryptophan-rich region recognized by the antibodies 2F5, Z13, and 4E10. MPER seems to play a role in fusion.</text>
</comment>
<dbReference type="SUPFAM" id="SSF56502">
    <property type="entry name" value="gp120 core"/>
    <property type="match status" value="2"/>
</dbReference>
<dbReference type="GO" id="GO:0020002">
    <property type="term" value="C:host cell plasma membrane"/>
    <property type="evidence" value="ECO:0007669"/>
    <property type="project" value="UniProtKB-SubCell"/>
</dbReference>
<keyword evidence="25 32" id="KW-0472">Membrane</keyword>
<evidence type="ECO:0000259" key="35">
    <source>
        <dbReference type="Pfam" id="PF00516"/>
    </source>
</evidence>
<evidence type="ECO:0000313" key="37">
    <source>
        <dbReference type="EMBL" id="AMQ63149.1"/>
    </source>
</evidence>
<comment type="domain">
    <text evidence="32 33">The 17 amino acids long immunosuppressive region is present in many retroviral envelope proteins. Synthetic peptides derived from this relatively conserved sequence inhibit immune function in vitro and in vivo.</text>
</comment>
<dbReference type="GO" id="GO:0019064">
    <property type="term" value="P:fusion of virus membrane with host plasma membrane"/>
    <property type="evidence" value="ECO:0007669"/>
    <property type="project" value="UniProtKB-UniRule"/>
</dbReference>
<sequence>MRVKETQRTWLNWWKWGALIIGLVMICSASNNLWVTVYYGVPVWRDADTTLFCASDAKATEAEVHNVWATHACVPTDPNPQEIPMENVTENFNIWKNNMVEQMQEDVISLWDESLKPCVMLTPLCVTLRCTNVKATNATASNNATLNDTDIDAVRNCSFNMTTELRDKKKQVHALFYKLDLVQISDSSNNSSNDSNSSDKEYMLINCNTSVIKQACPKISFDPIPIHYCTPAGYTILKCNDKNFNGTGPCKNVSSVQCTHGIRPVVSTQLLLNGSLAEEEIIIRSENITDNTKTIIVHLNKSVEINCTRPGNNTRQSTNIGPGQVLFYRSGDIIGDIRQAHCKINGTKWNETLQLVAGKLKEYFNKTIAFKPHSGGDLEITMHHFNCRGEFFYCNTTKLFNSTGNYNDTIILPCRIKQIINMWQRVGQAMYAPPIRGNITCVSNITGILLTRDGGANQTNETFRPGGGDIKDNWRNELYKYKVVQIDPLGIAPTKAKRRVVEREKRAVGIGAMIFGFLGAAGSTMGAASLTLTVQARQLLSGIVQQQSNLLRAIEAQQHLLQLTVWGIKQLQARVLAVERYLKDQKFLGLWGCSGKIICTTNVPWNSTWSNRSYEEIWNNLTWIEWEREISNYTNSIYEILTESQNQQDKNEKDLLEMNKWASLWNWFDITNWLWYIRIFIMIVGGLIGLRIIFAVLSIVNRVRQGYSPLSFQILSHHQREQPDRPEGIEEEGGEQGRDRSIRLVSGFLALAWDDLRSLCLFSYHRLRDLISIATRTVELLGRYSLKGLRQGWEGLKYLGNLLRYWGQELKTSAISLFDAFAITVAGWTDRVIEAAQAAGRAVLHIPRRIRQGLEKALQ</sequence>
<dbReference type="FunFam" id="2.170.40.20:FF:000004">
    <property type="entry name" value="Envelope glycoprotein gp160"/>
    <property type="match status" value="1"/>
</dbReference>
<evidence type="ECO:0000256" key="16">
    <source>
        <dbReference type="ARBA" id="ARBA00022729"/>
    </source>
</evidence>
<evidence type="ECO:0000256" key="19">
    <source>
        <dbReference type="ARBA" id="ARBA00022870"/>
    </source>
</evidence>
<evidence type="ECO:0000256" key="29">
    <source>
        <dbReference type="ARBA" id="ARBA00023280"/>
    </source>
</evidence>
<evidence type="ECO:0000256" key="34">
    <source>
        <dbReference type="SAM" id="MobiDB-lite"/>
    </source>
</evidence>
<dbReference type="InterPro" id="IPR037527">
    <property type="entry name" value="Gp160"/>
</dbReference>
<feature type="disulfide bond" evidence="32">
    <location>
        <begin position="593"/>
        <end position="599"/>
    </location>
</feature>
<feature type="chain" id="PRO_5023541866" description="Transmembrane protein gp41" evidence="32">
    <location>
        <begin position="507"/>
        <end position="859"/>
    </location>
</feature>
<evidence type="ECO:0000256" key="6">
    <source>
        <dbReference type="ARBA" id="ARBA00004650"/>
    </source>
</evidence>
<keyword evidence="28 32" id="KW-0325">Glycoprotein</keyword>
<comment type="PTM">
    <text evidence="32">Highly glycosylated by host. The high number of glycan on the protein is reffered to as 'glycan shield' because it contributes to hide protein sequence from adaptive immune system.</text>
</comment>
<keyword evidence="26 32" id="KW-0564">Palmitate</keyword>
<proteinExistence type="inferred from homology"/>
<feature type="region of interest" description="Disordered" evidence="34">
    <location>
        <begin position="717"/>
        <end position="738"/>
    </location>
</feature>
<dbReference type="GO" id="GO:0005198">
    <property type="term" value="F:structural molecule activity"/>
    <property type="evidence" value="ECO:0007669"/>
    <property type="project" value="UniProtKB-UniRule"/>
</dbReference>
<evidence type="ECO:0000256" key="7">
    <source>
        <dbReference type="ARBA" id="ARBA00022506"/>
    </source>
</evidence>
<feature type="short sequence motif" description="YXXL motif; contains endocytosis signal" evidence="32">
    <location>
        <begin position="707"/>
        <end position="710"/>
    </location>
</feature>
<dbReference type="Pfam" id="PF00517">
    <property type="entry name" value="GP41"/>
    <property type="match status" value="1"/>
</dbReference>
<dbReference type="GO" id="GO:1903908">
    <property type="term" value="P:positive regulation of plasma membrane raft polarization"/>
    <property type="evidence" value="ECO:0007669"/>
    <property type="project" value="UniProtKB-UniRule"/>
</dbReference>
<feature type="disulfide bond" evidence="32">
    <location>
        <begin position="53"/>
        <end position="73"/>
    </location>
</feature>
<feature type="region of interest" description="CD4-binding loop" evidence="32">
    <location>
        <begin position="373"/>
        <end position="383"/>
    </location>
</feature>
<feature type="chain" id="PRO_5023541867" description="Envelope glycoprotein gp160" evidence="32">
    <location>
        <begin position="32"/>
        <end position="859"/>
    </location>
</feature>
<comment type="miscellaneous">
    <text evidence="32">Inhibitors targeting HIV-1 viral envelope proteins are used as antiretroviral drugs. Attachment of virions to the cell surface via non-specific interactions and CD4 binding can be blocked by inhibitors that include cyanovirin-N, cyclotriazadisulfonamide analogs, PRO 2000, TNX 355 and PRO 542. In addition, BMS 806 can block CD4-induced conformational changes. Env interactions with the coreceptor molecules can be targeted by CCR5 antagonists including SCH-D, maraviroc (UK 427857) and aplaviroc (GW 873140), and the CXCR4 antagonist AMD 070. Fusion of viral and cellular membranes can be inhibited by peptides such as enfuvirtide and tifuvirtide (T 1249). Resistance to inhibitors associated with mutations in Env are observed. Most of the time, single mutations confer only a modest reduction in drug susceptibility. Combination of several mutations is usually required to develop a high-level drug resistance.</text>
</comment>
<evidence type="ECO:0000259" key="36">
    <source>
        <dbReference type="Pfam" id="PF00517"/>
    </source>
</evidence>
<evidence type="ECO:0000256" key="2">
    <source>
        <dbReference type="ARBA" id="ARBA00004433"/>
    </source>
</evidence>
<name>A0A1U8YMQ0_HV1</name>
<evidence type="ECO:0000256" key="20">
    <source>
        <dbReference type="ARBA" id="ARBA00022879"/>
    </source>
</evidence>
<gene>
    <name evidence="32 37" type="primary">env</name>
</gene>
<comment type="subcellular location">
    <molecule>Surface protein gp120</molecule>
    <subcellularLocation>
        <location evidence="32">Virion membrane</location>
        <topology evidence="32">Peripheral membrane protein</topology>
    </subcellularLocation>
    <subcellularLocation>
        <location evidence="32">Host cell membrane</location>
        <topology evidence="32">Peripheral membrane protein</topology>
    </subcellularLocation>
    <subcellularLocation>
        <location evidence="32">Host endosome membrane</location>
        <topology evidence="32">Single-pass type I membrane protein</topology>
    </subcellularLocation>
    <text evidence="32">The surface protein is not anchored to the viral envelope, but associates with the extravirion surface through its binding to TM. It is probably concentrated at the site of budding and incorporated into the virions possibly by contacts between the cytoplasmic tail of Env and the N-terminus of Gag.</text>
</comment>
<evidence type="ECO:0000256" key="1">
    <source>
        <dbReference type="ARBA" id="ARBA00004402"/>
    </source>
</evidence>
<dbReference type="InterPro" id="IPR000328">
    <property type="entry name" value="GP41-like"/>
</dbReference>
<comment type="miscellaneous">
    <text evidence="32">HIV-1 lineages are divided in three main groups, M (for Major), O (for Outlier), and N (for New, or Non-M, Non-O). The vast majority of strains found worldwide belong to the group M. Group O seems to be endemic to and largely confined to Cameroon and neighboring countries in West Central Africa, where these viruses represent a small minority of HIV-1 strains. The group N is represented by a limited number of isolates from Cameroonian persons. The group M is further subdivided in 9 clades or subtypes (A to D, F to H, J and K).</text>
</comment>
<evidence type="ECO:0000256" key="10">
    <source>
        <dbReference type="ARBA" id="ARBA00022570"/>
    </source>
</evidence>
<keyword evidence="16 32" id="KW-0732">Signal</keyword>
<dbReference type="GO" id="GO:0019062">
    <property type="term" value="P:virion attachment to host cell"/>
    <property type="evidence" value="ECO:0007669"/>
    <property type="project" value="UniProtKB-UniRule"/>
</dbReference>
<dbReference type="GO" id="GO:0044175">
    <property type="term" value="C:host cell endosome membrane"/>
    <property type="evidence" value="ECO:0007669"/>
    <property type="project" value="UniProtKB-SubCell"/>
</dbReference>
<dbReference type="FunFam" id="1.20.5.490:FF:000001">
    <property type="entry name" value="Envelope glycoprotein gp160"/>
    <property type="match status" value="1"/>
</dbReference>
<evidence type="ECO:0000256" key="33">
    <source>
        <dbReference type="RuleBase" id="RU363095"/>
    </source>
</evidence>
<dbReference type="GO" id="GO:0019082">
    <property type="term" value="P:viral protein processing"/>
    <property type="evidence" value="ECO:0007669"/>
    <property type="project" value="UniProtKB-UniRule"/>
</dbReference>
<comment type="similarity">
    <text evidence="32">Belongs to the HIV-1 env protein family.</text>
</comment>
<dbReference type="GO" id="GO:0019031">
    <property type="term" value="C:viral envelope"/>
    <property type="evidence" value="ECO:0007669"/>
    <property type="project" value="UniProtKB-KW"/>
</dbReference>
<evidence type="ECO:0000256" key="3">
    <source>
        <dbReference type="ARBA" id="ARBA00004505"/>
    </source>
</evidence>
<dbReference type="HAMAP" id="MF_04083">
    <property type="entry name" value="HIV_ENV"/>
    <property type="match status" value="1"/>
</dbReference>
<evidence type="ECO:0000256" key="5">
    <source>
        <dbReference type="ARBA" id="ARBA00004578"/>
    </source>
</evidence>
<comment type="function">
    <text evidence="32">Envelope glycoprotein gp160: Oligomerizes in the host endoplasmic reticulum into predominantly trimers. In a second time, gp160 transits in the host Golgi, where glycosylation is completed. The precursor is then proteolytically cleaved in the trans-Golgi and thereby activated by cellular furin or furin-like proteases to produce gp120 and gp41.</text>
</comment>
<feature type="topological domain" description="Cytoplasmic" evidence="32">
    <location>
        <begin position="701"/>
        <end position="859"/>
    </location>
</feature>
<dbReference type="Pfam" id="PF00516">
    <property type="entry name" value="GP120"/>
    <property type="match status" value="1"/>
</dbReference>
<keyword evidence="15 32" id="KW-0053">Apoptosis</keyword>
<keyword evidence="12 32" id="KW-1162">Viral penetration into host cytoplasm</keyword>
<feature type="region of interest" description="V3" evidence="32">
    <location>
        <begin position="307"/>
        <end position="341"/>
    </location>
</feature>
<keyword evidence="31 32" id="KW-1160">Virus entry into host cell</keyword>
<comment type="subcellular location">
    <subcellularLocation>
        <location evidence="3">Host cell membrane</location>
        <topology evidence="3">Peripheral membrane protein</topology>
    </subcellularLocation>
    <subcellularLocation>
        <location evidence="1">Host cell membrane</location>
        <topology evidence="1">Single-pass type I membrane protein</topology>
    </subcellularLocation>
    <subcellularLocation>
        <location evidence="2">Host endosome membrane</location>
        <topology evidence="2">Peripheral membrane protein</topology>
    </subcellularLocation>
    <subcellularLocation>
        <location evidence="5">Host endosome membrane</location>
        <topology evidence="5">Single-pass type I membrane protein</topology>
    </subcellularLocation>
    <subcellularLocation>
        <location evidence="6">Virion membrane</location>
        <topology evidence="6">Peripheral membrane protein</topology>
    </subcellularLocation>
    <subcellularLocation>
        <location evidence="4">Virion membrane</location>
        <topology evidence="4">Single-pass type I membrane protein</topology>
    </subcellularLocation>
</comment>
<evidence type="ECO:0000256" key="25">
    <source>
        <dbReference type="ARBA" id="ARBA00023136"/>
    </source>
</evidence>
<keyword evidence="18 32" id="KW-0946">Virion</keyword>
<keyword evidence="9 32" id="KW-1032">Host cell membrane</keyword>
<keyword evidence="13 32" id="KW-0165">Cleavage on pair of basic residues</keyword>
<keyword evidence="21 32" id="KW-1164">Virus endocytosis by host</keyword>
<feature type="transmembrane region" description="Helical" evidence="33">
    <location>
        <begin position="13"/>
        <end position="35"/>
    </location>
</feature>
<dbReference type="GO" id="GO:0075512">
    <property type="term" value="P:clathrin-dependent endocytosis of virus by host cell"/>
    <property type="evidence" value="ECO:0007669"/>
    <property type="project" value="UniProtKB-UniRule"/>
</dbReference>
<evidence type="ECO:0000256" key="17">
    <source>
        <dbReference type="ARBA" id="ARBA00022804"/>
    </source>
</evidence>
<keyword evidence="20 32" id="KW-0261">Viral envelope protein</keyword>
<dbReference type="GO" id="GO:0039654">
    <property type="term" value="P:fusion of virus membrane with host endosome membrane"/>
    <property type="evidence" value="ECO:0007669"/>
    <property type="project" value="UniProtKB-UniRule"/>
</dbReference>
<evidence type="ECO:0000256" key="14">
    <source>
        <dbReference type="ARBA" id="ARBA00022692"/>
    </source>
</evidence>
<keyword evidence="27 32" id="KW-1015">Disulfide bond</keyword>
<keyword evidence="22 32" id="KW-1133">Transmembrane helix</keyword>
<comment type="PTM">
    <text evidence="32">Palmitoylation of the transmembrane protein and of Env polyprotein (prior to its proteolytic cleavage) is essential for their association with host cell membrane lipid rafts. Palmitoylation is therefore required for envelope trafficking to classical lipid rafts, but not for viral replication.</text>
</comment>
<dbReference type="Gene3D" id="1.20.5.490">
    <property type="entry name" value="Single helix bin"/>
    <property type="match status" value="1"/>
</dbReference>
<dbReference type="FunFam" id="1.10.287.210:FF:000001">
    <property type="entry name" value="Envelope glycoprotein gp160"/>
    <property type="match status" value="1"/>
</dbReference>
<dbReference type="CDD" id="cd09909">
    <property type="entry name" value="HIV-1-like_HR1-HR2"/>
    <property type="match status" value="1"/>
</dbReference>
<keyword evidence="30 32" id="KW-0449">Lipoprotein</keyword>
<feature type="disulfide bond" evidence="32">
    <location>
        <begin position="239"/>
        <end position="250"/>
    </location>
</feature>
<keyword evidence="19 32" id="KW-1043">Host membrane</keyword>
<dbReference type="EMBL" id="KT185841">
    <property type="protein sequence ID" value="AMQ63149.1"/>
    <property type="molecule type" value="Genomic_RNA"/>
</dbReference>
<evidence type="ECO:0000256" key="8">
    <source>
        <dbReference type="ARBA" id="ARBA00022510"/>
    </source>
</evidence>
<evidence type="ECO:0000256" key="24">
    <source>
        <dbReference type="ARBA" id="ARBA00023054"/>
    </source>
</evidence>
<feature type="disulfide bond" evidence="32">
    <location>
        <begin position="307"/>
        <end position="342"/>
    </location>
</feature>
<evidence type="ECO:0000256" key="30">
    <source>
        <dbReference type="ARBA" id="ARBA00023288"/>
    </source>
</evidence>
<feature type="site" description="Cleavage; by host furin" evidence="32">
    <location>
        <begin position="506"/>
        <end position="507"/>
    </location>
</feature>
<comment type="subcellular location">
    <molecule>Transmembrane protein gp41</molecule>
    <subcellularLocation>
        <location evidence="32">Virion membrane</location>
        <topology evidence="32">Single-pass type I membrane protein</topology>
    </subcellularLocation>
    <subcellularLocation>
        <location evidence="32">Host cell membrane</location>
        <topology evidence="32">Single-pass type I membrane protein</topology>
    </subcellularLocation>
    <subcellularLocation>
        <location evidence="32">Host endosome membrane</location>
        <topology evidence="32">Single-pass type I membrane protein</topology>
    </subcellularLocation>
    <text evidence="32">It is probably concentrated at the site of budding and incorporated into the virions possibly by contacts between the cytoplasmic tail of Env and the N-terminus of Gag.</text>
</comment>
<evidence type="ECO:0000256" key="28">
    <source>
        <dbReference type="ARBA" id="ARBA00023180"/>
    </source>
</evidence>
<accession>A0A1U8YMQ0</accession>
<keyword evidence="8 32" id="KW-1170">Fusion of virus membrane with host endosomal membrane</keyword>
<feature type="domain" description="Human immunodeficiency virus 1 envelope glycoprotein Gp120" evidence="35">
    <location>
        <begin position="33"/>
        <end position="506"/>
    </location>
</feature>
<comment type="function">
    <text evidence="32">Surface protein gp120: Attaches the virus to the host lymphoid cell by binding to the primary receptor CD4. This interaction induces a structural rearrangement creating a high affinity binding site for a chemokine coreceptor like CXCR4 and/or CCR5. Acts as a ligand for CD209/DC-SIGN and CLEC4M/DC-SIGNR, which are respectively found on dendritic cells (DCs), and on endothelial cells of liver sinusoids and lymph node sinuses. These interactions allow capture of viral particles at mucosal surfaces by these cells and subsequent transmission to permissive cells. HIV subverts the migration properties of dendritic cells to gain access to CD4+ T-cells in lymph nodes. Virus transmission to permissive T-cells occurs either in trans (without DCs infection, through viral capture and transmission), or in cis (following DCs productive infection, through the usual CD4-gp120 interaction), thereby inducing a robust infection. In trans infection, bound virions remain infectious over days and it is proposed that they are not degraded, but protected in non-lysosomal acidic organelles within the DCs close to the cell membrane thus contributing to the viral infectious potential during DCs' migration from the periphery to the lymphoid tissues. On arrival at lymphoid tissues, intact virions recycle back to DCs' cell surface allowing virus transmission to CD4+ T-cells.</text>
</comment>
<evidence type="ECO:0000256" key="27">
    <source>
        <dbReference type="ARBA" id="ARBA00023157"/>
    </source>
</evidence>
<dbReference type="InterPro" id="IPR036377">
    <property type="entry name" value="Gp120_core_sf"/>
</dbReference>
<comment type="function">
    <text evidence="32">Transmembrane protein gp41: Acts as a class I viral fusion protein. Under the current model, the protein has at least 3 conformational states: pre-fusion native state, pre-hairpin intermediate state, and post-fusion hairpin state. During fusion of viral and target intracellular membranes, the coiled coil regions (heptad repeats) assume a trimer-of-hairpins structure, positioning the fusion peptide in close proximity to the C-terminal region of the ectodomain. The formation of this structure appears to drive apposition and subsequent fusion of viral and target cell membranes. Complete fusion occurs in host cell endosomes and is dynamin-dependent, however some lipid transfer might occur at the plasma membrane. The virus undergoes clathrin-dependent internalization long before endosomal fusion, thus minimizing the surface exposure of conserved viral epitopes during fusion and reducing the efficacy of inhibitors targeting these epitopes. Membranes fusion leads to delivery of the nucleocapsid into the cytoplasm.</text>
</comment>
<feature type="region of interest" description="Fusion peptide" evidence="32">
    <location>
        <begin position="507"/>
        <end position="527"/>
    </location>
</feature>
<dbReference type="Gene3D" id="1.10.287.210">
    <property type="match status" value="1"/>
</dbReference>
<comment type="domain">
    <text evidence="32">Some of the most genetically diverse regions of the viral genome are present in Env. They are called variable regions 1 through 5 (V1 through V5). Coreceptor usage of gp120 is determined mainly by the primary structure of the third variable region (V3) in the outer domain of gp120. The sequence of V3 determines which coreceptor, CCR5 and/or CXCR4 (corresponding to R5/macrophage, X4/T cell and R5X4/T cell and macrophage tropism), is used to trigger the fusion potential of the Env complex, and hence which cells the virus can infect. Binding to CCR5 involves a region adjacent in addition to V3.</text>
</comment>
<evidence type="ECO:0000256" key="11">
    <source>
        <dbReference type="ARBA" id="ARBA00022581"/>
    </source>
</evidence>
<dbReference type="GO" id="GO:0055036">
    <property type="term" value="C:virion membrane"/>
    <property type="evidence" value="ECO:0007669"/>
    <property type="project" value="UniProtKB-SubCell"/>
</dbReference>
<comment type="domain">
    <text evidence="32">The YXXL motif is involved in determining the exact site of viral release at the surface of infected mononuclear cells and promotes endocytosis. YXXL and di-leucine endocytosis motifs interact directly or indirectly with the clathrin adapter complexes, opperate independently, and their activities are not additive.</text>
</comment>
<evidence type="ECO:0000256" key="4">
    <source>
        <dbReference type="ARBA" id="ARBA00004563"/>
    </source>
</evidence>
<keyword evidence="7 32" id="KW-1168">Fusion of virus membrane with host membrane</keyword>
<evidence type="ECO:0000256" key="31">
    <source>
        <dbReference type="ARBA" id="ARBA00023296"/>
    </source>
</evidence>
<protein>
    <recommendedName>
        <fullName evidence="32">Envelope glycoprotein gp160</fullName>
    </recommendedName>
    <alternativeName>
        <fullName evidence="32">Env polyprotein</fullName>
    </alternativeName>
    <component>
        <recommendedName>
            <fullName evidence="32">Surface protein gp120</fullName>
            <shortName evidence="32">SU</shortName>
        </recommendedName>
        <alternativeName>
            <fullName evidence="32">Glycoprotein 120</fullName>
            <shortName evidence="32">gp120</shortName>
        </alternativeName>
    </component>
    <component>
        <recommendedName>
            <fullName evidence="32">Transmembrane protein gp41</fullName>
            <shortName evidence="32">TM</shortName>
        </recommendedName>
        <alternativeName>
            <fullName evidence="32">Glycoprotein 41</fullName>
            <shortName evidence="32">gp41</shortName>
        </alternativeName>
    </component>
</protein>
<feature type="domain" description="Retroviral envelope protein GP41-like" evidence="36">
    <location>
        <begin position="525"/>
        <end position="716"/>
    </location>
</feature>